<dbReference type="InterPro" id="IPR001242">
    <property type="entry name" value="Condensation_dom"/>
</dbReference>
<keyword evidence="3" id="KW-0597">Phosphoprotein</keyword>
<dbReference type="EMBL" id="CP014859">
    <property type="protein sequence ID" value="AOS62170.1"/>
    <property type="molecule type" value="Genomic_DNA"/>
</dbReference>
<feature type="domain" description="Carrier" evidence="4">
    <location>
        <begin position="1015"/>
        <end position="1090"/>
    </location>
</feature>
<dbReference type="InterPro" id="IPR025110">
    <property type="entry name" value="AMP-bd_C"/>
</dbReference>
<dbReference type="Proteomes" id="UP000095210">
    <property type="component" value="Chromosome"/>
</dbReference>
<keyword evidence="6" id="KW-1185">Reference proteome</keyword>
<dbReference type="GO" id="GO:0009239">
    <property type="term" value="P:enterobactin biosynthetic process"/>
    <property type="evidence" value="ECO:0007669"/>
    <property type="project" value="TreeGrafter"/>
</dbReference>
<dbReference type="GO" id="GO:0005829">
    <property type="term" value="C:cytosol"/>
    <property type="evidence" value="ECO:0007669"/>
    <property type="project" value="TreeGrafter"/>
</dbReference>
<dbReference type="GO" id="GO:0043041">
    <property type="term" value="P:amino acid activation for nonribosomal peptide biosynthetic process"/>
    <property type="evidence" value="ECO:0007669"/>
    <property type="project" value="TreeGrafter"/>
</dbReference>
<evidence type="ECO:0000256" key="2">
    <source>
        <dbReference type="ARBA" id="ARBA00022450"/>
    </source>
</evidence>
<dbReference type="Gene3D" id="3.30.300.30">
    <property type="match status" value="1"/>
</dbReference>
<dbReference type="FunFam" id="3.40.50.12780:FF:000012">
    <property type="entry name" value="Non-ribosomal peptide synthetase"/>
    <property type="match status" value="1"/>
</dbReference>
<accession>A0AAC9HMW1</accession>
<dbReference type="InterPro" id="IPR042099">
    <property type="entry name" value="ANL_N_sf"/>
</dbReference>
<dbReference type="InterPro" id="IPR045851">
    <property type="entry name" value="AMP-bd_C_sf"/>
</dbReference>
<evidence type="ECO:0000313" key="5">
    <source>
        <dbReference type="EMBL" id="AOS62170.1"/>
    </source>
</evidence>
<dbReference type="Gene3D" id="3.30.559.30">
    <property type="entry name" value="Nonribosomal peptide synthetase, condensation domain"/>
    <property type="match status" value="1"/>
</dbReference>
<dbReference type="InterPro" id="IPR000873">
    <property type="entry name" value="AMP-dep_synth/lig_dom"/>
</dbReference>
<dbReference type="NCBIfam" id="TIGR01733">
    <property type="entry name" value="AA-adenyl-dom"/>
    <property type="match status" value="1"/>
</dbReference>
<dbReference type="AlphaFoldDB" id="A0AAC9HMW1"/>
<sequence>MIEPHGASPLAGAPPGRPVPIPCAAPSIGSLVASTEAVALPLTPAQTEVWVAQRLRPADPTFNTGGCLEIPGPVRLPEFVRALRTAVWETECLRARLVEDGGRPAQIVEDARSIDDAVGEWLRIHDLRAEADPDGLAFGWMNADLAAPREIGADPLFGFAIFLLPQDRILWYQNVHHLRFDGHSGALFLRRVATLYSAALAETTPPATPFGPLAVLIEQTEAYRDSAAAQRDREFWRGRLDAAAESAAVADLPAELGGRVEREPNPGTDAESGAIRWRLRLTPGDVARLSAAARAAKVGWSVLLLSALAGFLTPATGPQEVTLGLVVKGRSGGRALSVPGMTSDVLPLRISVPPWRTLACLAHRVAVETREVVLHQRITQRGLRALRDPAAQAPLFSTTVNINRVDRELRFAGRAARIHQLAAGRVAGLNVDVHDGPGGGIDLDLVVDQSRCALPVLTAFGERLAHYLRAFVDCGPDRPIAEIGRTRPAEVFALGVEPVASVPERTLSQLFDDQVSRTPAEVAIDCEGRCWTYAELAARVSRLARLLVARGVGPERVVAIALPRTPAAIVAMLAVAAAGGAFLPIDPELPAARIRAMLADARPTVLITDEAGRLARREDVERSWTLLDQDSAAVRSVLSAAGGDSAAPGLRNRAAPHNAAYLIYTSGSTGRPKGVIVEHRGLAAFATTLRDRCAMTARDRVLRFAAPGFDAVVWELLQALTTGATLVIADAQRLQPGPALTRLLAEQRISHLLLPPSAVAVLTPDALAGVRCLVVGGEACPPELVRQWAVGRTMINAYGPTEATVCATMSEPLLPAGPPTVGRAVAGTRVLVLDAALRPVPIGTVGEIYLAGPGLARGYLNEPALTAQRFPPAPAAIGGGRMYRTGDLGFSDVDGRLQLVGRADAQVKIRGIRVELGEIEAVLVEHPTVAAAAVVLRTDQPDDPRLHAFVRSVEAASPSVVELREHCARSLPRQLVPSGFEVLAELPRTPAGKVDRRALTLRVLPAESGSARFIAPQGAVQERVARMWREVLGRPVIGAHDNFFDLGGHSLSMARLHTMLVESFGTAIGLADLYSYPTVAGIAALACGEPQPGASQRGTGEARDRAARRRATLLARNKIGTDKGAPRDG</sequence>
<dbReference type="InterPro" id="IPR009081">
    <property type="entry name" value="PP-bd_ACP"/>
</dbReference>
<dbReference type="Gene3D" id="1.10.1200.10">
    <property type="entry name" value="ACP-like"/>
    <property type="match status" value="1"/>
</dbReference>
<dbReference type="Pfam" id="PF13193">
    <property type="entry name" value="AMP-binding_C"/>
    <property type="match status" value="1"/>
</dbReference>
<dbReference type="SUPFAM" id="SSF56801">
    <property type="entry name" value="Acetyl-CoA synthetase-like"/>
    <property type="match status" value="1"/>
</dbReference>
<dbReference type="Pfam" id="PF00668">
    <property type="entry name" value="Condensation"/>
    <property type="match status" value="1"/>
</dbReference>
<proteinExistence type="predicted"/>
<dbReference type="Gene3D" id="3.40.50.12780">
    <property type="entry name" value="N-terminal domain of ligase-like"/>
    <property type="match status" value="1"/>
</dbReference>
<dbReference type="InterPro" id="IPR036736">
    <property type="entry name" value="ACP-like_sf"/>
</dbReference>
<protein>
    <submittedName>
        <fullName evidence="5">Amino acid adenylation enzyme/thioester reductase family protein</fullName>
    </submittedName>
</protein>
<dbReference type="KEGG" id="ahm:TL08_06730"/>
<dbReference type="PROSITE" id="PS00455">
    <property type="entry name" value="AMP_BINDING"/>
    <property type="match status" value="1"/>
</dbReference>
<dbReference type="FunFam" id="3.40.50.980:FF:000001">
    <property type="entry name" value="Non-ribosomal peptide synthetase"/>
    <property type="match status" value="1"/>
</dbReference>
<dbReference type="GO" id="GO:0009366">
    <property type="term" value="C:enterobactin synthetase complex"/>
    <property type="evidence" value="ECO:0007669"/>
    <property type="project" value="TreeGrafter"/>
</dbReference>
<organism evidence="5 6">
    <name type="scientific">Actinoalloteichus hymeniacidonis</name>
    <dbReference type="NCBI Taxonomy" id="340345"/>
    <lineage>
        <taxon>Bacteria</taxon>
        <taxon>Bacillati</taxon>
        <taxon>Actinomycetota</taxon>
        <taxon>Actinomycetes</taxon>
        <taxon>Pseudonocardiales</taxon>
        <taxon>Pseudonocardiaceae</taxon>
        <taxon>Actinoalloteichus</taxon>
    </lineage>
</organism>
<gene>
    <name evidence="5" type="ORF">TL08_06730</name>
</gene>
<evidence type="ECO:0000256" key="1">
    <source>
        <dbReference type="ARBA" id="ARBA00001957"/>
    </source>
</evidence>
<name>A0AAC9HMW1_9PSEU</name>
<dbReference type="GO" id="GO:0047527">
    <property type="term" value="F:2,3-dihydroxybenzoate-serine ligase activity"/>
    <property type="evidence" value="ECO:0007669"/>
    <property type="project" value="TreeGrafter"/>
</dbReference>
<dbReference type="Gene3D" id="3.30.559.10">
    <property type="entry name" value="Chloramphenicol acetyltransferase-like domain"/>
    <property type="match status" value="1"/>
</dbReference>
<evidence type="ECO:0000313" key="6">
    <source>
        <dbReference type="Proteomes" id="UP000095210"/>
    </source>
</evidence>
<dbReference type="PANTHER" id="PTHR45527:SF1">
    <property type="entry name" value="FATTY ACID SYNTHASE"/>
    <property type="match status" value="1"/>
</dbReference>
<dbReference type="GO" id="GO:0031177">
    <property type="term" value="F:phosphopantetheine binding"/>
    <property type="evidence" value="ECO:0007669"/>
    <property type="project" value="InterPro"/>
</dbReference>
<evidence type="ECO:0000256" key="3">
    <source>
        <dbReference type="ARBA" id="ARBA00022553"/>
    </source>
</evidence>
<dbReference type="PANTHER" id="PTHR45527">
    <property type="entry name" value="NONRIBOSOMAL PEPTIDE SYNTHETASE"/>
    <property type="match status" value="1"/>
</dbReference>
<dbReference type="InterPro" id="IPR020806">
    <property type="entry name" value="PKS_PP-bd"/>
</dbReference>
<dbReference type="InterPro" id="IPR023213">
    <property type="entry name" value="CAT-like_dom_sf"/>
</dbReference>
<dbReference type="SUPFAM" id="SSF47336">
    <property type="entry name" value="ACP-like"/>
    <property type="match status" value="1"/>
</dbReference>
<reference evidence="6" key="1">
    <citation type="submission" date="2016-03" db="EMBL/GenBank/DDBJ databases">
        <title>Complete genome sequence of the type strain Actinoalloteichus hymeniacidonis DSM 45092.</title>
        <authorList>
            <person name="Schaffert L."/>
            <person name="Albersmeier A."/>
            <person name="Winkler A."/>
            <person name="Kalinowski J."/>
            <person name="Zotchev S."/>
            <person name="Ruckert C."/>
        </authorList>
    </citation>
    <scope>NUCLEOTIDE SEQUENCE [LARGE SCALE GENOMIC DNA]</scope>
    <source>
        <strain evidence="6">HPA177(T) (DSM 45092(T))</strain>
    </source>
</reference>
<comment type="cofactor">
    <cofactor evidence="1">
        <name>pantetheine 4'-phosphate</name>
        <dbReference type="ChEBI" id="CHEBI:47942"/>
    </cofactor>
</comment>
<dbReference type="RefSeq" id="WP_069847422.1">
    <property type="nucleotide sequence ID" value="NZ_CP014859.1"/>
</dbReference>
<keyword evidence="2" id="KW-0596">Phosphopantetheine</keyword>
<evidence type="ECO:0000259" key="4">
    <source>
        <dbReference type="PROSITE" id="PS50075"/>
    </source>
</evidence>
<dbReference type="InterPro" id="IPR020845">
    <property type="entry name" value="AMP-binding_CS"/>
</dbReference>
<dbReference type="InterPro" id="IPR010071">
    <property type="entry name" value="AA_adenyl_dom"/>
</dbReference>
<dbReference type="Pfam" id="PF00550">
    <property type="entry name" value="PP-binding"/>
    <property type="match status" value="1"/>
</dbReference>
<dbReference type="SMART" id="SM00823">
    <property type="entry name" value="PKS_PP"/>
    <property type="match status" value="1"/>
</dbReference>
<dbReference type="SUPFAM" id="SSF52777">
    <property type="entry name" value="CoA-dependent acyltransferases"/>
    <property type="match status" value="2"/>
</dbReference>
<dbReference type="PROSITE" id="PS50075">
    <property type="entry name" value="CARRIER"/>
    <property type="match status" value="1"/>
</dbReference>
<dbReference type="GO" id="GO:0008610">
    <property type="term" value="P:lipid biosynthetic process"/>
    <property type="evidence" value="ECO:0007669"/>
    <property type="project" value="UniProtKB-ARBA"/>
</dbReference>
<dbReference type="Pfam" id="PF00501">
    <property type="entry name" value="AMP-binding"/>
    <property type="match status" value="1"/>
</dbReference>